<dbReference type="EMBL" id="JBHMFI010000001">
    <property type="protein sequence ID" value="MFB9070674.1"/>
    <property type="molecule type" value="Genomic_DNA"/>
</dbReference>
<evidence type="ECO:0000313" key="1">
    <source>
        <dbReference type="EMBL" id="MFB9070674.1"/>
    </source>
</evidence>
<name>A0ABV5FVI4_9MICC</name>
<accession>A0ABV5FVI4</accession>
<dbReference type="Proteomes" id="UP001589575">
    <property type="component" value="Unassembled WGS sequence"/>
</dbReference>
<sequence>MLSFRLSGSCIRASWLGAQLPVARRPGEATVQPRRPLWLRGSRCRGQRCVAL</sequence>
<gene>
    <name evidence="1" type="ORF">ACFFX0_05495</name>
</gene>
<comment type="caution">
    <text evidence="1">The sequence shown here is derived from an EMBL/GenBank/DDBJ whole genome shotgun (WGS) entry which is preliminary data.</text>
</comment>
<reference evidence="1 2" key="1">
    <citation type="submission" date="2024-09" db="EMBL/GenBank/DDBJ databases">
        <authorList>
            <person name="Sun Q."/>
            <person name="Mori K."/>
        </authorList>
    </citation>
    <scope>NUCLEOTIDE SEQUENCE [LARGE SCALE GENOMIC DNA]</scope>
    <source>
        <strain evidence="1 2">CCM 7609</strain>
    </source>
</reference>
<evidence type="ECO:0000313" key="2">
    <source>
        <dbReference type="Proteomes" id="UP001589575"/>
    </source>
</evidence>
<keyword evidence="2" id="KW-1185">Reference proteome</keyword>
<proteinExistence type="predicted"/>
<organism evidence="1 2">
    <name type="scientific">Citricoccus parietis</name>
    <dbReference type="NCBI Taxonomy" id="592307"/>
    <lineage>
        <taxon>Bacteria</taxon>
        <taxon>Bacillati</taxon>
        <taxon>Actinomycetota</taxon>
        <taxon>Actinomycetes</taxon>
        <taxon>Micrococcales</taxon>
        <taxon>Micrococcaceae</taxon>
        <taxon>Citricoccus</taxon>
    </lineage>
</organism>
<protein>
    <submittedName>
        <fullName evidence="1">Uncharacterized protein</fullName>
    </submittedName>
</protein>